<name>A0ABV6BIW7_9GAMM</name>
<dbReference type="PANTHER" id="PTHR38765:SF1">
    <property type="entry name" value="DUF484 DOMAIN-CONTAINING PROTEIN"/>
    <property type="match status" value="1"/>
</dbReference>
<comment type="caution">
    <text evidence="1">The sequence shown here is derived from an EMBL/GenBank/DDBJ whole genome shotgun (WGS) entry which is preliminary data.</text>
</comment>
<dbReference type="Gene3D" id="3.30.450.40">
    <property type="match status" value="1"/>
</dbReference>
<organism evidence="1 2">
    <name type="scientific">Rheinheimera tilapiae</name>
    <dbReference type="NCBI Taxonomy" id="875043"/>
    <lineage>
        <taxon>Bacteria</taxon>
        <taxon>Pseudomonadati</taxon>
        <taxon>Pseudomonadota</taxon>
        <taxon>Gammaproteobacteria</taxon>
        <taxon>Chromatiales</taxon>
        <taxon>Chromatiaceae</taxon>
        <taxon>Rheinheimera</taxon>
    </lineage>
</organism>
<dbReference type="InterPro" id="IPR029016">
    <property type="entry name" value="GAF-like_dom_sf"/>
</dbReference>
<dbReference type="EMBL" id="JBHLXP010000011">
    <property type="protein sequence ID" value="MFC0050822.1"/>
    <property type="molecule type" value="Genomic_DNA"/>
</dbReference>
<protein>
    <submittedName>
        <fullName evidence="1">DUF484 family protein</fullName>
    </submittedName>
</protein>
<evidence type="ECO:0000313" key="2">
    <source>
        <dbReference type="Proteomes" id="UP001589813"/>
    </source>
</evidence>
<sequence>MTDVTDVKDISNAYLHDQLVYQYLLEHPAFFQHHPELLSRLRLPHAQRGAVSLVERQMELQRERVRGLEEDITRLMSIARQNEHIFFALNQLHLDLLAARQKTDIRLALSAFANKMPHVHACNLLEFNHEAMGDNFTAIQMVLEHRLQGRHYYFGRLNRDEMATLFQPGIHSVALLLISHADQPLALLAFGSQLDDHFQPSMDTLFIDHIAKVLALVLPRYGQQGC</sequence>
<evidence type="ECO:0000313" key="1">
    <source>
        <dbReference type="EMBL" id="MFC0050822.1"/>
    </source>
</evidence>
<keyword evidence="2" id="KW-1185">Reference proteome</keyword>
<dbReference type="InterPro" id="IPR007435">
    <property type="entry name" value="DUF484"/>
</dbReference>
<accession>A0ABV6BIW7</accession>
<reference evidence="1 2" key="1">
    <citation type="submission" date="2024-09" db="EMBL/GenBank/DDBJ databases">
        <authorList>
            <person name="Sun Q."/>
            <person name="Mori K."/>
        </authorList>
    </citation>
    <scope>NUCLEOTIDE SEQUENCE [LARGE SCALE GENOMIC DNA]</scope>
    <source>
        <strain evidence="1 2">KCTC 23315</strain>
    </source>
</reference>
<dbReference type="Proteomes" id="UP001589813">
    <property type="component" value="Unassembled WGS sequence"/>
</dbReference>
<proteinExistence type="predicted"/>
<gene>
    <name evidence="1" type="ORF">ACFFJP_21270</name>
</gene>
<dbReference type="PANTHER" id="PTHR38765">
    <property type="entry name" value="DUF484 DOMAIN-CONTAINING PROTEIN"/>
    <property type="match status" value="1"/>
</dbReference>
<dbReference type="Pfam" id="PF04340">
    <property type="entry name" value="DUF484"/>
    <property type="match status" value="1"/>
</dbReference>
<dbReference type="RefSeq" id="WP_377249158.1">
    <property type="nucleotide sequence ID" value="NZ_JBHLXP010000011.1"/>
</dbReference>